<dbReference type="InterPro" id="IPR039477">
    <property type="entry name" value="ILEI/PANDER_dom"/>
</dbReference>
<dbReference type="InterPro" id="IPR001769">
    <property type="entry name" value="Gingipain"/>
</dbReference>
<dbReference type="Pfam" id="PF07705">
    <property type="entry name" value="CARDB"/>
    <property type="match status" value="1"/>
</dbReference>
<evidence type="ECO:0008006" key="8">
    <source>
        <dbReference type="Google" id="ProtNLM"/>
    </source>
</evidence>
<organism evidence="6 7">
    <name type="scientific">Hymenobacter algoricola</name>
    <dbReference type="NCBI Taxonomy" id="486267"/>
    <lineage>
        <taxon>Bacteria</taxon>
        <taxon>Pseudomonadati</taxon>
        <taxon>Bacteroidota</taxon>
        <taxon>Cytophagia</taxon>
        <taxon>Cytophagales</taxon>
        <taxon>Hymenobacteraceae</taxon>
        <taxon>Hymenobacter</taxon>
    </lineage>
</organism>
<dbReference type="InterPro" id="IPR013783">
    <property type="entry name" value="Ig-like_fold"/>
</dbReference>
<gene>
    <name evidence="6" type="ORF">GCM10022406_09330</name>
</gene>
<dbReference type="EMBL" id="BAABDH010000016">
    <property type="protein sequence ID" value="GAA3925471.1"/>
    <property type="molecule type" value="Genomic_DNA"/>
</dbReference>
<feature type="chain" id="PRO_5045824987" description="Gingipain domain-containing protein" evidence="2">
    <location>
        <begin position="29"/>
        <end position="1737"/>
    </location>
</feature>
<accession>A0ABP7ML60</accession>
<name>A0ABP7ML60_9BACT</name>
<keyword evidence="1 2" id="KW-0732">Signal</keyword>
<dbReference type="Proteomes" id="UP001499909">
    <property type="component" value="Unassembled WGS sequence"/>
</dbReference>
<evidence type="ECO:0000256" key="2">
    <source>
        <dbReference type="SAM" id="SignalP"/>
    </source>
</evidence>
<evidence type="ECO:0000256" key="1">
    <source>
        <dbReference type="ARBA" id="ARBA00022729"/>
    </source>
</evidence>
<dbReference type="Gene3D" id="3.40.50.10390">
    <property type="entry name" value="Gingipain r, domain 1"/>
    <property type="match status" value="1"/>
</dbReference>
<evidence type="ECO:0000259" key="5">
    <source>
        <dbReference type="Pfam" id="PF15711"/>
    </source>
</evidence>
<feature type="signal peptide" evidence="2">
    <location>
        <begin position="1"/>
        <end position="28"/>
    </location>
</feature>
<feature type="domain" description="Gingipain" evidence="3">
    <location>
        <begin position="427"/>
        <end position="811"/>
    </location>
</feature>
<dbReference type="Pfam" id="PF01364">
    <property type="entry name" value="Peptidase_C25"/>
    <property type="match status" value="1"/>
</dbReference>
<dbReference type="SUPFAM" id="SSF52129">
    <property type="entry name" value="Caspase-like"/>
    <property type="match status" value="1"/>
</dbReference>
<dbReference type="InterPro" id="IPR029030">
    <property type="entry name" value="Caspase-like_dom_sf"/>
</dbReference>
<evidence type="ECO:0000313" key="6">
    <source>
        <dbReference type="EMBL" id="GAA3925471.1"/>
    </source>
</evidence>
<comment type="caution">
    <text evidence="6">The sequence shown here is derived from an EMBL/GenBank/DDBJ whole genome shotgun (WGS) entry which is preliminary data.</text>
</comment>
<proteinExistence type="predicted"/>
<dbReference type="InterPro" id="IPR029031">
    <property type="entry name" value="Gingipain_N_sf"/>
</dbReference>
<reference evidence="7" key="1">
    <citation type="journal article" date="2019" name="Int. J. Syst. Evol. Microbiol.">
        <title>The Global Catalogue of Microorganisms (GCM) 10K type strain sequencing project: providing services to taxonomists for standard genome sequencing and annotation.</title>
        <authorList>
            <consortium name="The Broad Institute Genomics Platform"/>
            <consortium name="The Broad Institute Genome Sequencing Center for Infectious Disease"/>
            <person name="Wu L."/>
            <person name="Ma J."/>
        </authorList>
    </citation>
    <scope>NUCLEOTIDE SEQUENCE [LARGE SCALE GENOMIC DNA]</scope>
    <source>
        <strain evidence="7">JCM 17214</strain>
    </source>
</reference>
<evidence type="ECO:0000313" key="7">
    <source>
        <dbReference type="Proteomes" id="UP001499909"/>
    </source>
</evidence>
<dbReference type="RefSeq" id="WP_345110763.1">
    <property type="nucleotide sequence ID" value="NZ_BAABDH010000016.1"/>
</dbReference>
<protein>
    <recommendedName>
        <fullName evidence="8">Gingipain domain-containing protein</fullName>
    </recommendedName>
</protein>
<keyword evidence="7" id="KW-1185">Reference proteome</keyword>
<dbReference type="Gene3D" id="2.60.40.4070">
    <property type="match status" value="1"/>
</dbReference>
<evidence type="ECO:0000259" key="3">
    <source>
        <dbReference type="Pfam" id="PF01364"/>
    </source>
</evidence>
<evidence type="ECO:0000259" key="4">
    <source>
        <dbReference type="Pfam" id="PF07705"/>
    </source>
</evidence>
<dbReference type="Pfam" id="PF15711">
    <property type="entry name" value="ILEI"/>
    <property type="match status" value="1"/>
</dbReference>
<dbReference type="InterPro" id="IPR011635">
    <property type="entry name" value="CARDB"/>
</dbReference>
<feature type="domain" description="ILEI/PANDER" evidence="5">
    <location>
        <begin position="1171"/>
        <end position="1235"/>
    </location>
</feature>
<dbReference type="Gene3D" id="3.40.50.1460">
    <property type="match status" value="1"/>
</dbReference>
<sequence length="1737" mass="191530">MKKSYYSPQQVLRYCLVLLGLLLGTAHAAVAQLGPYGNEWIAPSQQYYKIKVTRDGLHRLDYTYLTRAGISNADPSRFQLWRRGREVAIYVGGSSATTMDPSTFIEFYGQRNDGALDEGMYRTRADHYQKLYSLYTDTAAYFLTVAPTAVGRRRMQEVNPTPVGGAHPYWRAGRQFVLSDRYNDVDLQAYVYQPWGEPGEGFFGVTYGQKSDDGPTQSLGIDSLQETVLSGRLPQVEVQVVGGSKGLHKVTLVVFPPGGTRRELGPQVSFNDYEQRKLRYTFLPSDIAANGFVRFSLEVDTQHTGAAVNLVRTGYIRANHARTSAWNPSRSALRFTNDSTLGSAPAYYSLDNVPATVRGFDVTDPYNVQRVEGRAESGSRRGYVFPGALPGGIQRTLWLTDVARAIVPVPARRTQFSNISPGGWNFLIVTSERLARPSASYANPVQAYADYRASLKGGAYQTLIVTTEQLYDQFHYGEKSALAIRNFTQYMLTSSRPKSLLLLGKGLQPGEAIDSIVGTRHHIFFHRQRPSHFRDPFGGPNAPQIRDLVPTSTRGASDIFFTADWRNNNYVAKMVTGRVSAQTPQHVESYLNKLKQYEDTLAKADAPGLAWRKHALNLSGGDNASQFVKFREHMDSVKRRIERPYFGGKVVNTYSRTEVALPPGLDISRELNPGLALINYFGHGSPTTLDFQLGRPEDYNNAGRYPVMIAYGCAAANAFSGVRSTYGEEWLLAPNRGLIGLLSETSFGFDSELPDIQDETYKVLLNEPQWYGKPIAEAQNEVTRRLGNSAPNSLTATLMTTVWHGDPALRLFAPAQPDFTFGTPALEIQPVGAGPLLSTSSQFKLLVKVRNPGKFTFDRLDISVRRKYDVTPIRADTVYTFAGLRQSSSDTTYTLTLRNSGAPFGTNTFTVMLDYQNRVAESNESNNTATTTFVFVRPGLTLLNPPEFGIVSATNLRLVGQTNVLREARPFEVEVDTVPTFNSPLIRRTTITAPLVADWRPGLPAAVAGRDSVVWYWRMRFKTKLDPGENDNWSVSSFRVVNSSPGGWSQSHHGQFRRDELTNLAVAAPSGKWNFSDISQALTLRTQGAGQTPTGGPLVTFQNTYGLQLGTNQLSVLNCAVSAPNILVSVFDGPTLKPLRTVGGGPYDSCGTAPNRFYHFAASATDNINSPARQQQLLALLTNLPAGAYVALVSVNRVNFASFPPALKAALAALGSQKVNQLQDGDPFLFLGQKGPGARPAQERTYDASLPGTRTEQVVSLSSPITTFSTSGTLTSTLIGPAQEWTTLYHTIRTEPSDSYTLKLIAIDAQQVERVVASNVTNREYPLGGVSAAQYPYLRLELTLRDELNRTAPQLEQLLVTYKGYPEGVVRRDSVLAGTPAAYDAATLTAQAATGFLRVPVVFQNVAPIAFGKPLKARVIVRSTGGTTTAERITEVNVPDVAANGALRFEAVADVRDLTGDISLQVDMNMDKSGVRLPELFYFNNVLTLPAFRLENTNLPPVLDVVFDGEHILNGDIVRPMPLITVLMTDDNRLRPIKKEAAFDVVLFKPDGTQVRVDMNGSNIFFIADSTKGTARLEYQPGKDAPLADGIYRLEVQGRDASNAQATTGEKYSISFEVINTSSITHIYPYPNPITSKAQFVFTLTGSELPRNLKIQIMTLTGKVVRQIMMEEMGLLRIGNNVTKYAWDGTDEYGDRLANGTYLYRVVMDDPTNQFERRKTAGDKSFKNEWGKLVLLR</sequence>
<feature type="domain" description="CARDB" evidence="4">
    <location>
        <begin position="838"/>
        <end position="930"/>
    </location>
</feature>
<dbReference type="Gene3D" id="2.60.40.10">
    <property type="entry name" value="Immunoglobulins"/>
    <property type="match status" value="1"/>
</dbReference>